<dbReference type="Pfam" id="PF01266">
    <property type="entry name" value="DAO"/>
    <property type="match status" value="1"/>
</dbReference>
<dbReference type="EMBL" id="HBKQ01000862">
    <property type="protein sequence ID" value="CAE2200736.1"/>
    <property type="molecule type" value="Transcribed_RNA"/>
</dbReference>
<evidence type="ECO:0000256" key="1">
    <source>
        <dbReference type="ARBA" id="ARBA00023002"/>
    </source>
</evidence>
<dbReference type="Gene3D" id="3.50.50.60">
    <property type="entry name" value="FAD/NAD(P)-binding domain"/>
    <property type="match status" value="1"/>
</dbReference>
<dbReference type="GO" id="GO:0016491">
    <property type="term" value="F:oxidoreductase activity"/>
    <property type="evidence" value="ECO:0007669"/>
    <property type="project" value="UniProtKB-KW"/>
</dbReference>
<dbReference type="PANTHER" id="PTHR13847">
    <property type="entry name" value="SARCOSINE DEHYDROGENASE-RELATED"/>
    <property type="match status" value="1"/>
</dbReference>
<keyword evidence="1" id="KW-0560">Oxidoreductase</keyword>
<dbReference type="GO" id="GO:0005737">
    <property type="term" value="C:cytoplasm"/>
    <property type="evidence" value="ECO:0007669"/>
    <property type="project" value="TreeGrafter"/>
</dbReference>
<dbReference type="SUPFAM" id="SSF51905">
    <property type="entry name" value="FAD/NAD(P)-binding domain"/>
    <property type="match status" value="1"/>
</dbReference>
<dbReference type="PANTHER" id="PTHR13847:SF287">
    <property type="entry name" value="FAD-DEPENDENT OXIDOREDUCTASE DOMAIN-CONTAINING PROTEIN 1"/>
    <property type="match status" value="1"/>
</dbReference>
<sequence length="466" mass="51613">MWAPLSRGLPFLGRQLNCHRCPVPRPFSNHRGRVLISTQSAGTQSADVLVIGGGPVGLSTAYHLARMRGGDGRGIVILERDPTYKRASATLSAGGIRQQFSLRENVEMSMYGRDFLRDAAELLRTANLGEEEVDVQFREHGYLFLACSDSGRKVMRENHEVQREAGCEDARLLDPSELSERFPWINIEDVLLGSYGEKGEGWFDPWALISALKNKIVDMGVKYVHGAPIGARRDERTGMVLSVDVEERSVRTRNISRYSVGQIVNAAGAHASSVMDLLAGTGAPLVHPLPVRPRKRCIFFFHCSAPHGVPPVAPLTVDSSLVYFRSEGSSESANFLCGVSPMEDEDRDCHDDAGLDYVDHHLFEDRIWPALFHRVPAFGEIKVRSSWAGLYDYNTIDQNAIIGFHPEVPNIVMANGFSGHGLQHSPAAGRAAAELLEQRMFRTLDLHIFSFERVLKGEAVFEHGIV</sequence>
<comment type="function">
    <text evidence="3">Required for the assembly of the mitochondrial membrane respiratory chain NADH dehydrogenase (Complex I). Involved in mid-late stages of complex I assembly.</text>
</comment>
<reference evidence="5" key="1">
    <citation type="submission" date="2021-01" db="EMBL/GenBank/DDBJ databases">
        <authorList>
            <person name="Corre E."/>
            <person name="Pelletier E."/>
            <person name="Niang G."/>
            <person name="Scheremetjew M."/>
            <person name="Finn R."/>
            <person name="Kale V."/>
            <person name="Holt S."/>
            <person name="Cochrane G."/>
            <person name="Meng A."/>
            <person name="Brown T."/>
            <person name="Cohen L."/>
        </authorList>
    </citation>
    <scope>NUCLEOTIDE SEQUENCE</scope>
    <source>
        <strain evidence="5">Isolate 1302-5</strain>
    </source>
</reference>
<evidence type="ECO:0000256" key="3">
    <source>
        <dbReference type="ARBA" id="ARBA00046185"/>
    </source>
</evidence>
<dbReference type="InterPro" id="IPR036188">
    <property type="entry name" value="FAD/NAD-bd_sf"/>
</dbReference>
<gene>
    <name evidence="5" type="ORF">OAUR00152_LOCUS599</name>
</gene>
<dbReference type="AlphaFoldDB" id="A0A7S4M4F9"/>
<dbReference type="InterPro" id="IPR006076">
    <property type="entry name" value="FAD-dep_OxRdtase"/>
</dbReference>
<evidence type="ECO:0000259" key="4">
    <source>
        <dbReference type="Pfam" id="PF01266"/>
    </source>
</evidence>
<evidence type="ECO:0000313" key="5">
    <source>
        <dbReference type="EMBL" id="CAE2200736.1"/>
    </source>
</evidence>
<name>A0A7S4M4F9_9STRA</name>
<protein>
    <recommendedName>
        <fullName evidence="2">FAD-dependent oxidoreductase domain-containing protein 1</fullName>
    </recommendedName>
</protein>
<proteinExistence type="predicted"/>
<dbReference type="Gene3D" id="3.30.9.10">
    <property type="entry name" value="D-Amino Acid Oxidase, subunit A, domain 2"/>
    <property type="match status" value="1"/>
</dbReference>
<accession>A0A7S4M4F9</accession>
<organism evidence="5">
    <name type="scientific">Odontella aurita</name>
    <dbReference type="NCBI Taxonomy" id="265563"/>
    <lineage>
        <taxon>Eukaryota</taxon>
        <taxon>Sar</taxon>
        <taxon>Stramenopiles</taxon>
        <taxon>Ochrophyta</taxon>
        <taxon>Bacillariophyta</taxon>
        <taxon>Mediophyceae</taxon>
        <taxon>Biddulphiophycidae</taxon>
        <taxon>Eupodiscales</taxon>
        <taxon>Odontellaceae</taxon>
        <taxon>Odontella</taxon>
    </lineage>
</organism>
<evidence type="ECO:0000256" key="2">
    <source>
        <dbReference type="ARBA" id="ARBA00039785"/>
    </source>
</evidence>
<feature type="domain" description="FAD dependent oxidoreductase" evidence="4">
    <location>
        <begin position="47"/>
        <end position="435"/>
    </location>
</feature>